<sequence>MYFTSNLLLTNWANSIFNGTYCDAYRDASWCQQWADVELKMKWDDAWLSNQDCDGDGDGKLDRHYGFDSYIGSGAWLTNHQKGTYTDDDGNECNWNYFVKIIAVPEGATSEAGVWYNADGTEIGPVIWGAFAIIQVVENDPCAGIHGLQFNSPDHSGLGRW</sequence>
<accession>A0A3B0TB65</accession>
<reference evidence="1" key="1">
    <citation type="submission" date="2018-06" db="EMBL/GenBank/DDBJ databases">
        <authorList>
            <person name="Zhirakovskaya E."/>
        </authorList>
    </citation>
    <scope>NUCLEOTIDE SEQUENCE</scope>
</reference>
<dbReference type="EMBL" id="UOEP01000054">
    <property type="protein sequence ID" value="VAW15871.1"/>
    <property type="molecule type" value="Genomic_DNA"/>
</dbReference>
<evidence type="ECO:0000313" key="1">
    <source>
        <dbReference type="EMBL" id="VAW15871.1"/>
    </source>
</evidence>
<organism evidence="1">
    <name type="scientific">hydrothermal vent metagenome</name>
    <dbReference type="NCBI Taxonomy" id="652676"/>
    <lineage>
        <taxon>unclassified sequences</taxon>
        <taxon>metagenomes</taxon>
        <taxon>ecological metagenomes</taxon>
    </lineage>
</organism>
<dbReference type="AlphaFoldDB" id="A0A3B0TB65"/>
<proteinExistence type="predicted"/>
<protein>
    <submittedName>
        <fullName evidence="1">Uncharacterized protein</fullName>
    </submittedName>
</protein>
<name>A0A3B0TB65_9ZZZZ</name>
<gene>
    <name evidence="1" type="ORF">MNBD_BACTEROID01-876</name>
</gene>